<keyword evidence="1" id="KW-1134">Transmembrane beta strand</keyword>
<evidence type="ECO:0000259" key="7">
    <source>
        <dbReference type="Pfam" id="PF17287"/>
    </source>
</evidence>
<evidence type="ECO:0000256" key="1">
    <source>
        <dbReference type="ARBA" id="ARBA00022452"/>
    </source>
</evidence>
<gene>
    <name evidence="8" type="ORF">KPL81_16215</name>
</gene>
<keyword evidence="3" id="KW-0998">Cell outer membrane</keyword>
<keyword evidence="9" id="KW-1185">Reference proteome</keyword>
<dbReference type="Pfam" id="PF17287">
    <property type="entry name" value="POTRA_3"/>
    <property type="match status" value="1"/>
</dbReference>
<dbReference type="InterPro" id="IPR005565">
    <property type="entry name" value="Hemolysn_activator_HlyB_C"/>
</dbReference>
<evidence type="ECO:0000259" key="5">
    <source>
        <dbReference type="Pfam" id="PF03865"/>
    </source>
</evidence>
<dbReference type="RefSeq" id="WP_219793068.1">
    <property type="nucleotide sequence ID" value="NZ_JAHYCA010000006.1"/>
</dbReference>
<sequence>MDAVRQGTVGCLTQATGSRTVGRERSITRHFYLPALLALSWPAVLWAQEPTPDETLRRQQERERAQQERQVPDPDVRLSVPVEAPERLPEGETPCFVIERLELQGEDAERFAWALAATDGGELEDSPIGRCLGTQGINTVLSRAQNALVERGFITSRVLVEPQDLSDGTLALSLIPGRIERIRAADPQRRHASLRNALPAGPGDILNLRDIEQALENFQRLPSTEVDIQIEPGEMPNGSDLVIDYRQGRPLRPSWSVDDSGSDATGRYQSGVTLAYDNLLGINDLFYASLGKDLGGGDDGPRGNRSRTFHYSVPWGYWSLAATYSDYDYHQTIAGAFEEIVYEGSSRNIKATVSRVVYRDASRKTTASLSGFQNRSNTLIDGEELPVQRRQVGGWETGLEHREFLGRATLDAGLYYQRGTGAFGSLPAPGEEFDEGTSRFKILSANAELSAPFTLGEQPLRYLGEWRWQRNLTPLAPLERFSIGGRYTVRGFESGLSADRGWLIRNELEVPLGNSGQALYAGLDYGRVGGPSSEWLIGNSLGGAALGLRGSLLRVVSYDVFVATPIHEPEGLRTDSHEVGASLYLTF</sequence>
<dbReference type="Pfam" id="PF08479">
    <property type="entry name" value="POTRA_2"/>
    <property type="match status" value="1"/>
</dbReference>
<dbReference type="EMBL" id="JAHYCA010000006">
    <property type="protein sequence ID" value="MBW6392700.1"/>
    <property type="molecule type" value="Genomic_DNA"/>
</dbReference>
<dbReference type="Proteomes" id="UP000769617">
    <property type="component" value="Unassembled WGS sequence"/>
</dbReference>
<evidence type="ECO:0000256" key="4">
    <source>
        <dbReference type="SAM" id="MobiDB-lite"/>
    </source>
</evidence>
<dbReference type="InterPro" id="IPR027282">
    <property type="entry name" value="TPS"/>
</dbReference>
<dbReference type="Gene3D" id="2.40.160.50">
    <property type="entry name" value="membrane protein fhac: a member of the omp85/tpsb transporter family"/>
    <property type="match status" value="1"/>
</dbReference>
<feature type="region of interest" description="Disordered" evidence="4">
    <location>
        <begin position="54"/>
        <end position="75"/>
    </location>
</feature>
<dbReference type="InterPro" id="IPR051544">
    <property type="entry name" value="TPS_OM_transporter"/>
</dbReference>
<reference evidence="8 9" key="1">
    <citation type="submission" date="2021-07" db="EMBL/GenBank/DDBJ databases">
        <authorList>
            <person name="So Y."/>
        </authorList>
    </citation>
    <scope>NUCLEOTIDE SEQUENCE [LARGE SCALE GENOMIC DNA]</scope>
    <source>
        <strain evidence="8 9">Y3S6</strain>
    </source>
</reference>
<dbReference type="InterPro" id="IPR013686">
    <property type="entry name" value="Polypept-transport_assoc_ShlB"/>
</dbReference>
<dbReference type="PANTHER" id="PTHR34597:SF3">
    <property type="entry name" value="OUTER MEMBRANE TRANSPORTER CDIB"/>
    <property type="match status" value="1"/>
</dbReference>
<protein>
    <submittedName>
        <fullName evidence="8">ShlB/FhaC/HecB family hemolysin secretion/activation protein</fullName>
    </submittedName>
</protein>
<proteinExistence type="predicted"/>
<dbReference type="Pfam" id="PF03865">
    <property type="entry name" value="ShlB"/>
    <property type="match status" value="1"/>
</dbReference>
<evidence type="ECO:0000259" key="6">
    <source>
        <dbReference type="Pfam" id="PF08479"/>
    </source>
</evidence>
<keyword evidence="2" id="KW-0812">Transmembrane</keyword>
<dbReference type="Gene3D" id="3.10.20.310">
    <property type="entry name" value="membrane protein fhac"/>
    <property type="match status" value="1"/>
</dbReference>
<keyword evidence="1" id="KW-0472">Membrane</keyword>
<comment type="caution">
    <text evidence="8">The sequence shown here is derived from an EMBL/GenBank/DDBJ whole genome shotgun (WGS) entry which is preliminary data.</text>
</comment>
<name>A0ABS6ZS73_9GAMM</name>
<feature type="domain" description="ShlB POTRA" evidence="7">
    <location>
        <begin position="178"/>
        <end position="232"/>
    </location>
</feature>
<evidence type="ECO:0000313" key="9">
    <source>
        <dbReference type="Proteomes" id="UP000769617"/>
    </source>
</evidence>
<feature type="domain" description="Haemolysin activator HlyB C-terminal" evidence="5">
    <location>
        <begin position="238"/>
        <end position="550"/>
    </location>
</feature>
<dbReference type="PANTHER" id="PTHR34597">
    <property type="entry name" value="SLR1661 PROTEIN"/>
    <property type="match status" value="1"/>
</dbReference>
<accession>A0ABS6ZS73</accession>
<evidence type="ECO:0000256" key="3">
    <source>
        <dbReference type="ARBA" id="ARBA00023237"/>
    </source>
</evidence>
<evidence type="ECO:0000256" key="2">
    <source>
        <dbReference type="ARBA" id="ARBA00022692"/>
    </source>
</evidence>
<feature type="domain" description="Polypeptide-transport-associated ShlB-type" evidence="6">
    <location>
        <begin position="126"/>
        <end position="177"/>
    </location>
</feature>
<dbReference type="PIRSF" id="PIRSF029745">
    <property type="entry name" value="FhaC"/>
    <property type="match status" value="1"/>
</dbReference>
<evidence type="ECO:0000313" key="8">
    <source>
        <dbReference type="EMBL" id="MBW6392700.1"/>
    </source>
</evidence>
<dbReference type="InterPro" id="IPR035251">
    <property type="entry name" value="ShlB_POTRA"/>
</dbReference>
<organism evidence="8 9">
    <name type="scientific">Billgrantia antri</name>
    <dbReference type="NCBI Taxonomy" id="2846777"/>
    <lineage>
        <taxon>Bacteria</taxon>
        <taxon>Pseudomonadati</taxon>
        <taxon>Pseudomonadota</taxon>
        <taxon>Gammaproteobacteria</taxon>
        <taxon>Oceanospirillales</taxon>
        <taxon>Halomonadaceae</taxon>
        <taxon>Billgrantia</taxon>
    </lineage>
</organism>